<evidence type="ECO:0000313" key="3">
    <source>
        <dbReference type="Proteomes" id="UP000709295"/>
    </source>
</evidence>
<comment type="caution">
    <text evidence="2">The sequence shown here is derived from an EMBL/GenBank/DDBJ whole genome shotgun (WGS) entry which is preliminary data.</text>
</comment>
<feature type="region of interest" description="Disordered" evidence="1">
    <location>
        <begin position="158"/>
        <end position="204"/>
    </location>
</feature>
<protein>
    <recommendedName>
        <fullName evidence="4">Dynein heavy chain C-terminal domain-containing protein</fullName>
    </recommendedName>
</protein>
<name>A0A8J5IPW8_9STRA</name>
<proteinExistence type="predicted"/>
<reference evidence="2" key="1">
    <citation type="submission" date="2021-01" db="EMBL/GenBank/DDBJ databases">
        <title>Phytophthora aleatoria, a newly-described species from Pinus radiata is distinct from Phytophthora cactorum isolates based on comparative genomics.</title>
        <authorList>
            <person name="Mcdougal R."/>
            <person name="Panda P."/>
            <person name="Williams N."/>
            <person name="Studholme D.J."/>
        </authorList>
    </citation>
    <scope>NUCLEOTIDE SEQUENCE</scope>
    <source>
        <strain evidence="2">NZFS 4037</strain>
    </source>
</reference>
<evidence type="ECO:0008006" key="4">
    <source>
        <dbReference type="Google" id="ProtNLM"/>
    </source>
</evidence>
<keyword evidence="3" id="KW-1185">Reference proteome</keyword>
<dbReference type="AlphaFoldDB" id="A0A8J5IPW8"/>
<gene>
    <name evidence="2" type="ORF">JG688_00004431</name>
</gene>
<accession>A0A8J5IPW8</accession>
<organism evidence="2 3">
    <name type="scientific">Phytophthora aleatoria</name>
    <dbReference type="NCBI Taxonomy" id="2496075"/>
    <lineage>
        <taxon>Eukaryota</taxon>
        <taxon>Sar</taxon>
        <taxon>Stramenopiles</taxon>
        <taxon>Oomycota</taxon>
        <taxon>Peronosporomycetes</taxon>
        <taxon>Peronosporales</taxon>
        <taxon>Peronosporaceae</taxon>
        <taxon>Phytophthora</taxon>
    </lineage>
</organism>
<dbReference type="Proteomes" id="UP000709295">
    <property type="component" value="Unassembled WGS sequence"/>
</dbReference>
<dbReference type="EMBL" id="JAENGY010000158">
    <property type="protein sequence ID" value="KAG6971418.1"/>
    <property type="molecule type" value="Genomic_DNA"/>
</dbReference>
<feature type="region of interest" description="Disordered" evidence="1">
    <location>
        <begin position="1"/>
        <end position="80"/>
    </location>
</feature>
<feature type="compositionally biased region" description="Basic and acidic residues" evidence="1">
    <location>
        <begin position="37"/>
        <end position="51"/>
    </location>
</feature>
<sequence length="757" mass="85079">MDGRLKSRPQTLSPDAIATGTALRTREQARLELLQASDRENAANYSPRDETSTDMDMDGCERLNSSGDTGGGGGGNQFPNMFEQSRMYVDQDELLKLRRRPPVAFVVRNTATKEEELQAAVTTRGTAVFRPTNRGQSWHSPVHVPLSHRKLVQPPEIFREDPPFRPIAPRAPTGAKTGRWRDKPGNLLGRTTHNPTKLTPMPSPALEARDQLSDRSFVRNLREKNKELFDRLVQRFATLRRVSIQELESHDNTDNNVPINMKLSGVEDAILFFLDVKHKHDVLYFKRKNARGAKSTETAKLSLGLSSASAATGKYMPYDLERIDEAPRSGAGDYFMMTSSSLVHHTNNNDNGVSGEVIPLSQWVMESKMFSLLLAGIPLFQKFLVRKTFVGWVRAIRRTIYRDNCKRIARCLPFARPSFVRSMLLSSRALRDIQQIRSLTLPTTRPAVDLVTVQEHQKEHLAMAEMRLIDAKEKLLGLMEEMVQKIYDDLDPPTNLDELYNAEAASVRTVNAKWKSAPIAAMRQRKTDLQRQKDAAVLDMSLLETYIRMLDYMFTEMAIVGDSLELTPSLDQTKHIFLDGIARLIRLVSNFHFTKNATTEENEEDDATASSLQAGVDIDAIYGIAEGEELPIKPLRVSANPQLWMKELDERNAEWSVDSCTLLEQVSGSSRSKSLPLLTVHATTRFRSASEGLMLPSSTSTETMTNLSFYRCPLYQSPDHVAALETPLEYVFLPIPVDQNAGAMVVQGAALLLQQFE</sequence>
<evidence type="ECO:0000256" key="1">
    <source>
        <dbReference type="SAM" id="MobiDB-lite"/>
    </source>
</evidence>
<evidence type="ECO:0000313" key="2">
    <source>
        <dbReference type="EMBL" id="KAG6971418.1"/>
    </source>
</evidence>